<keyword evidence="2" id="KW-0175">Coiled coil</keyword>
<dbReference type="PANTHER" id="PTHR37313:SF1">
    <property type="entry name" value="UPF0749 PROTEIN RV1823"/>
    <property type="match status" value="1"/>
</dbReference>
<dbReference type="OrthoDB" id="3218134at2"/>
<name>A0A6N7TVD0_9BIFI</name>
<evidence type="ECO:0000313" key="5">
    <source>
        <dbReference type="Proteomes" id="UP000436357"/>
    </source>
</evidence>
<feature type="coiled-coil region" evidence="2">
    <location>
        <begin position="144"/>
        <end position="171"/>
    </location>
</feature>
<evidence type="ECO:0000256" key="1">
    <source>
        <dbReference type="ARBA" id="ARBA00009108"/>
    </source>
</evidence>
<gene>
    <name evidence="4" type="ORF">GKC41_07685</name>
</gene>
<accession>A0A6N7TVD0</accession>
<proteinExistence type="inferred from homology"/>
<sequence>MHVKALDCFVRTIRTIRTAIMTEPQMTPESFPVPPDRALIHRRAAFSHSTAGLERHYVDEESSEPSQESIRRRMADESLRLIDDLTNRPMDPMFEDARLLPAERRSPVSVWVNRILVFIICVLVGLAGTGIVQVLHRDPRQKVREKLITQVEAVSKRANDLNGQISDLNGNIDTLSGQVGGQGQDGTQTADDLTNGTSKVQGQGIVITLANPIASKDSRDNADQIKLVTDQDLQWFLTKLWSAGAEAIAINGNRIGTQTSVRTAGQTILVGTASIEAPYKIEAIGDQGALSDLMSRSDLQSRLRDLKNANITVNVNKQRRLNLDAVGLPNLSYAGRSH</sequence>
<dbReference type="Gene3D" id="3.30.70.1880">
    <property type="entry name" value="Protein of unknown function DUF881"/>
    <property type="match status" value="1"/>
</dbReference>
<keyword evidence="3" id="KW-1133">Transmembrane helix</keyword>
<keyword evidence="3" id="KW-0812">Transmembrane</keyword>
<dbReference type="AlphaFoldDB" id="A0A6N7TVD0"/>
<keyword evidence="3" id="KW-0472">Membrane</keyword>
<protein>
    <submittedName>
        <fullName evidence="4">DUF881 domain-containing protein</fullName>
    </submittedName>
</protein>
<feature type="transmembrane region" description="Helical" evidence="3">
    <location>
        <begin position="115"/>
        <end position="136"/>
    </location>
</feature>
<dbReference type="GO" id="GO:0005886">
    <property type="term" value="C:plasma membrane"/>
    <property type="evidence" value="ECO:0007669"/>
    <property type="project" value="TreeGrafter"/>
</dbReference>
<dbReference type="EMBL" id="WKKW01000005">
    <property type="protein sequence ID" value="MSD91526.1"/>
    <property type="molecule type" value="Genomic_DNA"/>
</dbReference>
<comment type="caution">
    <text evidence="4">The sequence shown here is derived from an EMBL/GenBank/DDBJ whole genome shotgun (WGS) entry which is preliminary data.</text>
</comment>
<dbReference type="PANTHER" id="PTHR37313">
    <property type="entry name" value="UPF0749 PROTEIN RV1825"/>
    <property type="match status" value="1"/>
</dbReference>
<dbReference type="InterPro" id="IPR010273">
    <property type="entry name" value="DUF881"/>
</dbReference>
<dbReference type="Proteomes" id="UP000436357">
    <property type="component" value="Unassembled WGS sequence"/>
</dbReference>
<evidence type="ECO:0000256" key="3">
    <source>
        <dbReference type="SAM" id="Phobius"/>
    </source>
</evidence>
<evidence type="ECO:0000313" key="4">
    <source>
        <dbReference type="EMBL" id="MSD91526.1"/>
    </source>
</evidence>
<evidence type="ECO:0000256" key="2">
    <source>
        <dbReference type="SAM" id="Coils"/>
    </source>
</evidence>
<comment type="similarity">
    <text evidence="1">Belongs to the UPF0749 family.</text>
</comment>
<reference evidence="4 5" key="1">
    <citation type="submission" date="2019-11" db="EMBL/GenBank/DDBJ databases">
        <title>Draft Genome Sequence of Plant Growth-Promoting Rhizosphere-Associated Bacteria.</title>
        <authorList>
            <person name="Vasilyev I.Y."/>
            <person name="Radchenko V."/>
            <person name="Ilnitskaya E.V."/>
        </authorList>
    </citation>
    <scope>NUCLEOTIDE SEQUENCE [LARGE SCALE GENOMIC DNA]</scope>
    <source>
        <strain evidence="4 5">VRA_9sq_n</strain>
    </source>
</reference>
<dbReference type="Pfam" id="PF05949">
    <property type="entry name" value="DUF881"/>
    <property type="match status" value="1"/>
</dbReference>
<organism evidence="4 5">
    <name type="scientific">Bifidobacterium asteroides</name>
    <dbReference type="NCBI Taxonomy" id="1684"/>
    <lineage>
        <taxon>Bacteria</taxon>
        <taxon>Bacillati</taxon>
        <taxon>Actinomycetota</taxon>
        <taxon>Actinomycetes</taxon>
        <taxon>Bifidobacteriales</taxon>
        <taxon>Bifidobacteriaceae</taxon>
        <taxon>Bifidobacterium</taxon>
    </lineage>
</organism>